<name>A0ACD3ARW7_9AGAR</name>
<gene>
    <name evidence="1" type="ORF">BDN72DRAFT_842063</name>
</gene>
<keyword evidence="2" id="KW-1185">Reference proteome</keyword>
<proteinExistence type="predicted"/>
<dbReference type="Proteomes" id="UP000308600">
    <property type="component" value="Unassembled WGS sequence"/>
</dbReference>
<sequence length="78" mass="8570">MNTTGAHHTLTGAVTMHVIIAFIHLPLSDYTRLISSPTNFGIDHDGSTTGTAFEIEKRKGKRLRFASPFAVNLSRSTR</sequence>
<organism evidence="1 2">
    <name type="scientific">Pluteus cervinus</name>
    <dbReference type="NCBI Taxonomy" id="181527"/>
    <lineage>
        <taxon>Eukaryota</taxon>
        <taxon>Fungi</taxon>
        <taxon>Dikarya</taxon>
        <taxon>Basidiomycota</taxon>
        <taxon>Agaricomycotina</taxon>
        <taxon>Agaricomycetes</taxon>
        <taxon>Agaricomycetidae</taxon>
        <taxon>Agaricales</taxon>
        <taxon>Pluteineae</taxon>
        <taxon>Pluteaceae</taxon>
        <taxon>Pluteus</taxon>
    </lineage>
</organism>
<dbReference type="EMBL" id="ML208356">
    <property type="protein sequence ID" value="TFK68255.1"/>
    <property type="molecule type" value="Genomic_DNA"/>
</dbReference>
<evidence type="ECO:0000313" key="1">
    <source>
        <dbReference type="EMBL" id="TFK68255.1"/>
    </source>
</evidence>
<protein>
    <submittedName>
        <fullName evidence="1">Uncharacterized protein</fullName>
    </submittedName>
</protein>
<accession>A0ACD3ARW7</accession>
<evidence type="ECO:0000313" key="2">
    <source>
        <dbReference type="Proteomes" id="UP000308600"/>
    </source>
</evidence>
<reference evidence="1 2" key="1">
    <citation type="journal article" date="2019" name="Nat. Ecol. Evol.">
        <title>Megaphylogeny resolves global patterns of mushroom evolution.</title>
        <authorList>
            <person name="Varga T."/>
            <person name="Krizsan K."/>
            <person name="Foldi C."/>
            <person name="Dima B."/>
            <person name="Sanchez-Garcia M."/>
            <person name="Sanchez-Ramirez S."/>
            <person name="Szollosi G.J."/>
            <person name="Szarkandi J.G."/>
            <person name="Papp V."/>
            <person name="Albert L."/>
            <person name="Andreopoulos W."/>
            <person name="Angelini C."/>
            <person name="Antonin V."/>
            <person name="Barry K.W."/>
            <person name="Bougher N.L."/>
            <person name="Buchanan P."/>
            <person name="Buyck B."/>
            <person name="Bense V."/>
            <person name="Catcheside P."/>
            <person name="Chovatia M."/>
            <person name="Cooper J."/>
            <person name="Damon W."/>
            <person name="Desjardin D."/>
            <person name="Finy P."/>
            <person name="Geml J."/>
            <person name="Haridas S."/>
            <person name="Hughes K."/>
            <person name="Justo A."/>
            <person name="Karasinski D."/>
            <person name="Kautmanova I."/>
            <person name="Kiss B."/>
            <person name="Kocsube S."/>
            <person name="Kotiranta H."/>
            <person name="LaButti K.M."/>
            <person name="Lechner B.E."/>
            <person name="Liimatainen K."/>
            <person name="Lipzen A."/>
            <person name="Lukacs Z."/>
            <person name="Mihaltcheva S."/>
            <person name="Morgado L.N."/>
            <person name="Niskanen T."/>
            <person name="Noordeloos M.E."/>
            <person name="Ohm R.A."/>
            <person name="Ortiz-Santana B."/>
            <person name="Ovrebo C."/>
            <person name="Racz N."/>
            <person name="Riley R."/>
            <person name="Savchenko A."/>
            <person name="Shiryaev A."/>
            <person name="Soop K."/>
            <person name="Spirin V."/>
            <person name="Szebenyi C."/>
            <person name="Tomsovsky M."/>
            <person name="Tulloss R.E."/>
            <person name="Uehling J."/>
            <person name="Grigoriev I.V."/>
            <person name="Vagvolgyi C."/>
            <person name="Papp T."/>
            <person name="Martin F.M."/>
            <person name="Miettinen O."/>
            <person name="Hibbett D.S."/>
            <person name="Nagy L.G."/>
        </authorList>
    </citation>
    <scope>NUCLEOTIDE SEQUENCE [LARGE SCALE GENOMIC DNA]</scope>
    <source>
        <strain evidence="1 2">NL-1719</strain>
    </source>
</reference>